<keyword evidence="6 11" id="KW-0418">Kinase</keyword>
<keyword evidence="9" id="KW-1133">Transmembrane helix</keyword>
<comment type="caution">
    <text evidence="11">The sequence shown here is derived from an EMBL/GenBank/DDBJ whole genome shotgun (WGS) entry which is preliminary data.</text>
</comment>
<dbReference type="PANTHER" id="PTHR43711">
    <property type="entry name" value="TWO-COMPONENT HISTIDINE KINASE"/>
    <property type="match status" value="1"/>
</dbReference>
<evidence type="ECO:0000256" key="9">
    <source>
        <dbReference type="SAM" id="Phobius"/>
    </source>
</evidence>
<gene>
    <name evidence="11" type="ORF">GCM10009788_25560</name>
</gene>
<dbReference type="SUPFAM" id="SSF55874">
    <property type="entry name" value="ATPase domain of HSP90 chaperone/DNA topoisomerase II/histidine kinase"/>
    <property type="match status" value="1"/>
</dbReference>
<dbReference type="SUPFAM" id="SSF47384">
    <property type="entry name" value="Homodimeric domain of signal transducing histidine kinase"/>
    <property type="match status" value="1"/>
</dbReference>
<dbReference type="SMART" id="SM00387">
    <property type="entry name" value="HATPase_c"/>
    <property type="match status" value="1"/>
</dbReference>
<accession>A0ABN2AM81</accession>
<evidence type="ECO:0000256" key="5">
    <source>
        <dbReference type="ARBA" id="ARBA00022679"/>
    </source>
</evidence>
<evidence type="ECO:0000256" key="7">
    <source>
        <dbReference type="ARBA" id="ARBA00023012"/>
    </source>
</evidence>
<feature type="domain" description="Histidine kinase" evidence="10">
    <location>
        <begin position="160"/>
        <end position="375"/>
    </location>
</feature>
<evidence type="ECO:0000256" key="6">
    <source>
        <dbReference type="ARBA" id="ARBA00022777"/>
    </source>
</evidence>
<dbReference type="CDD" id="cd00082">
    <property type="entry name" value="HisKA"/>
    <property type="match status" value="1"/>
</dbReference>
<dbReference type="InterPro" id="IPR003594">
    <property type="entry name" value="HATPase_dom"/>
</dbReference>
<evidence type="ECO:0000259" key="10">
    <source>
        <dbReference type="PROSITE" id="PS50109"/>
    </source>
</evidence>
<feature type="transmembrane region" description="Helical" evidence="9">
    <location>
        <begin position="69"/>
        <end position="97"/>
    </location>
</feature>
<keyword evidence="9" id="KW-0472">Membrane</keyword>
<dbReference type="Pfam" id="PF02518">
    <property type="entry name" value="HATPase_c"/>
    <property type="match status" value="1"/>
</dbReference>
<feature type="transmembrane region" description="Helical" evidence="9">
    <location>
        <begin position="40"/>
        <end position="63"/>
    </location>
</feature>
<evidence type="ECO:0000313" key="11">
    <source>
        <dbReference type="EMBL" id="GAA1520573.1"/>
    </source>
</evidence>
<dbReference type="SMART" id="SM00388">
    <property type="entry name" value="HisKA"/>
    <property type="match status" value="1"/>
</dbReference>
<keyword evidence="4" id="KW-0597">Phosphoprotein</keyword>
<dbReference type="InterPro" id="IPR003661">
    <property type="entry name" value="HisK_dim/P_dom"/>
</dbReference>
<dbReference type="InterPro" id="IPR036890">
    <property type="entry name" value="HATPase_C_sf"/>
</dbReference>
<keyword evidence="7" id="KW-0902">Two-component regulatory system</keyword>
<dbReference type="PANTHER" id="PTHR43711:SF1">
    <property type="entry name" value="HISTIDINE KINASE 1"/>
    <property type="match status" value="1"/>
</dbReference>
<evidence type="ECO:0000256" key="8">
    <source>
        <dbReference type="SAM" id="Coils"/>
    </source>
</evidence>
<keyword evidence="5" id="KW-0808">Transferase</keyword>
<dbReference type="InterPro" id="IPR050736">
    <property type="entry name" value="Sensor_HK_Regulatory"/>
</dbReference>
<reference evidence="11 12" key="1">
    <citation type="journal article" date="2019" name="Int. J. Syst. Evol. Microbiol.">
        <title>The Global Catalogue of Microorganisms (GCM) 10K type strain sequencing project: providing services to taxonomists for standard genome sequencing and annotation.</title>
        <authorList>
            <consortium name="The Broad Institute Genomics Platform"/>
            <consortium name="The Broad Institute Genome Sequencing Center for Infectious Disease"/>
            <person name="Wu L."/>
            <person name="Ma J."/>
        </authorList>
    </citation>
    <scope>NUCLEOTIDE SEQUENCE [LARGE SCALE GENOMIC DNA]</scope>
    <source>
        <strain evidence="11 12">JCM 14942</strain>
    </source>
</reference>
<comment type="catalytic activity">
    <reaction evidence="1">
        <text>ATP + protein L-histidine = ADP + protein N-phospho-L-histidine.</text>
        <dbReference type="EC" id="2.7.13.3"/>
    </reaction>
</comment>
<keyword evidence="12" id="KW-1185">Reference proteome</keyword>
<evidence type="ECO:0000313" key="12">
    <source>
        <dbReference type="Proteomes" id="UP001500842"/>
    </source>
</evidence>
<organism evidence="11 12">
    <name type="scientific">Nocardioides humi</name>
    <dbReference type="NCBI Taxonomy" id="449461"/>
    <lineage>
        <taxon>Bacteria</taxon>
        <taxon>Bacillati</taxon>
        <taxon>Actinomycetota</taxon>
        <taxon>Actinomycetes</taxon>
        <taxon>Propionibacteriales</taxon>
        <taxon>Nocardioidaceae</taxon>
        <taxon>Nocardioides</taxon>
    </lineage>
</organism>
<dbReference type="Pfam" id="PF00512">
    <property type="entry name" value="HisKA"/>
    <property type="match status" value="1"/>
</dbReference>
<dbReference type="PROSITE" id="PS50109">
    <property type="entry name" value="HIS_KIN"/>
    <property type="match status" value="1"/>
</dbReference>
<dbReference type="Gene3D" id="1.10.287.130">
    <property type="match status" value="1"/>
</dbReference>
<evidence type="ECO:0000256" key="2">
    <source>
        <dbReference type="ARBA" id="ARBA00004236"/>
    </source>
</evidence>
<dbReference type="EMBL" id="BAAAOR010000023">
    <property type="protein sequence ID" value="GAA1520573.1"/>
    <property type="molecule type" value="Genomic_DNA"/>
</dbReference>
<sequence length="375" mass="40058">MRFADALSIVAVAAACSVLTGATGLILGRLARHRSIRWQLALVAVIPVAGVYLGATAVARLMFISAHDLLVMSVVTSVAAIIAVATALVVAAAIARWSEEVRVQVRRFEDTTAESESGGPPGTAELRSLSEELDRTRERLRQATDRERRLEDARRELVSWVSHDLRTPLAGIRAMVEALEDGMATEPGRYHRQIRAEVDRMAGMVDDLFELARIQAGVLTIAPEPILLADLISEAMTAIAPVAQTREVRLEGAVEDGLEVSVDPAGIARVLDNLLANAVRHTHPGGVVEVRGRLGESHVEIAVSDGCGGLPVDDLARVFDVAWQATPARTPEGQARGGGLGLAIVQGIVEAHDGRIAVENQPHDVGCRFLVELPV</sequence>
<name>A0ABN2AM81_9ACTN</name>
<dbReference type="InterPro" id="IPR005467">
    <property type="entry name" value="His_kinase_dom"/>
</dbReference>
<dbReference type="GO" id="GO:0016301">
    <property type="term" value="F:kinase activity"/>
    <property type="evidence" value="ECO:0007669"/>
    <property type="project" value="UniProtKB-KW"/>
</dbReference>
<dbReference type="Gene3D" id="3.30.565.10">
    <property type="entry name" value="Histidine kinase-like ATPase, C-terminal domain"/>
    <property type="match status" value="1"/>
</dbReference>
<feature type="coiled-coil region" evidence="8">
    <location>
        <begin position="126"/>
        <end position="153"/>
    </location>
</feature>
<dbReference type="EC" id="2.7.13.3" evidence="3"/>
<evidence type="ECO:0000256" key="3">
    <source>
        <dbReference type="ARBA" id="ARBA00012438"/>
    </source>
</evidence>
<keyword evidence="9" id="KW-0812">Transmembrane</keyword>
<dbReference type="PRINTS" id="PR00344">
    <property type="entry name" value="BCTRLSENSOR"/>
</dbReference>
<dbReference type="InterPro" id="IPR004358">
    <property type="entry name" value="Sig_transdc_His_kin-like_C"/>
</dbReference>
<dbReference type="Proteomes" id="UP001500842">
    <property type="component" value="Unassembled WGS sequence"/>
</dbReference>
<protein>
    <recommendedName>
        <fullName evidence="3">histidine kinase</fullName>
        <ecNumber evidence="3">2.7.13.3</ecNumber>
    </recommendedName>
</protein>
<dbReference type="InterPro" id="IPR036097">
    <property type="entry name" value="HisK_dim/P_sf"/>
</dbReference>
<dbReference type="PROSITE" id="PS51257">
    <property type="entry name" value="PROKAR_LIPOPROTEIN"/>
    <property type="match status" value="1"/>
</dbReference>
<dbReference type="RefSeq" id="WP_141006890.1">
    <property type="nucleotide sequence ID" value="NZ_BAAAOR010000023.1"/>
</dbReference>
<proteinExistence type="predicted"/>
<feature type="transmembrane region" description="Helical" evidence="9">
    <location>
        <begin position="6"/>
        <end position="28"/>
    </location>
</feature>
<evidence type="ECO:0000256" key="1">
    <source>
        <dbReference type="ARBA" id="ARBA00000085"/>
    </source>
</evidence>
<keyword evidence="8" id="KW-0175">Coiled coil</keyword>
<comment type="subcellular location">
    <subcellularLocation>
        <location evidence="2">Cell membrane</location>
    </subcellularLocation>
</comment>
<evidence type="ECO:0000256" key="4">
    <source>
        <dbReference type="ARBA" id="ARBA00022553"/>
    </source>
</evidence>